<evidence type="ECO:0000313" key="4">
    <source>
        <dbReference type="Proteomes" id="UP000011585"/>
    </source>
</evidence>
<dbReference type="KEGG" id="hbo:Hbor_10820"/>
<evidence type="ECO:0000313" key="2">
    <source>
        <dbReference type="EMBL" id="ELY30181.1"/>
    </source>
</evidence>
<evidence type="ECO:0000313" key="1">
    <source>
        <dbReference type="EMBL" id="ADQ66672.1"/>
    </source>
</evidence>
<dbReference type="HOGENOM" id="CLU_2127748_0_0_2"/>
<dbReference type="AlphaFoldDB" id="E4NQB0"/>
<dbReference type="EMBL" id="AOHT01000010">
    <property type="protein sequence ID" value="ELY30181.1"/>
    <property type="molecule type" value="Genomic_DNA"/>
</dbReference>
<sequence length="113" mass="12855">MASLSLNSESGAGTFEERAEFTGITDIREVKAAMLNRQNGKRDGFASSRRITADWLMRTACTCSSRMRPPVRRFVWSGCGRWRQGFYGFSFMGREGNWDSDQVTVDDCSIFKF</sequence>
<dbReference type="EMBL" id="CP001690">
    <property type="protein sequence ID" value="ADQ66672.1"/>
    <property type="molecule type" value="Genomic_DNA"/>
</dbReference>
<evidence type="ECO:0000313" key="3">
    <source>
        <dbReference type="Proteomes" id="UP000006663"/>
    </source>
</evidence>
<dbReference type="Proteomes" id="UP000006663">
    <property type="component" value="Chromosome"/>
</dbReference>
<organism evidence="1 3">
    <name type="scientific">Halogeometricum borinquense (strain ATCC 700274 / DSM 11551 / JCM 10706 / KCTC 4070 / PR3)</name>
    <dbReference type="NCBI Taxonomy" id="469382"/>
    <lineage>
        <taxon>Archaea</taxon>
        <taxon>Methanobacteriati</taxon>
        <taxon>Methanobacteriota</taxon>
        <taxon>Stenosarchaea group</taxon>
        <taxon>Halobacteria</taxon>
        <taxon>Halobacteriales</taxon>
        <taxon>Haloferacaceae</taxon>
        <taxon>Halogeometricum</taxon>
    </lineage>
</organism>
<proteinExistence type="predicted"/>
<keyword evidence="3" id="KW-1185">Reference proteome</keyword>
<dbReference type="Proteomes" id="UP000011585">
    <property type="component" value="Unassembled WGS sequence"/>
</dbReference>
<reference evidence="1 3" key="1">
    <citation type="journal article" date="2009" name="Stand. Genomic Sci.">
        <title>Complete genome sequence of Halogeometricum borinquense type strain (PR3).</title>
        <authorList>
            <person name="Malfatti S."/>
            <person name="Tindall B.J."/>
            <person name="Schneider S."/>
            <person name="Fahnrich R."/>
            <person name="Lapidus A."/>
            <person name="Labuttii K."/>
            <person name="Copeland A."/>
            <person name="Glavina Del Rio T."/>
            <person name="Nolan M."/>
            <person name="Chen F."/>
            <person name="Lucas S."/>
            <person name="Tice H."/>
            <person name="Cheng J.F."/>
            <person name="Bruce D."/>
            <person name="Goodwin L."/>
            <person name="Pitluck S."/>
            <person name="Anderson I."/>
            <person name="Pati A."/>
            <person name="Ivanova N."/>
            <person name="Mavromatis K."/>
            <person name="Chen A."/>
            <person name="Palaniappan K."/>
            <person name="D'haeseleer P."/>
            <person name="Goker M."/>
            <person name="Bristow J."/>
            <person name="Eisen J.A."/>
            <person name="Markowitz V."/>
            <person name="Hugenholtz P."/>
            <person name="Kyrpides N.C."/>
            <person name="Klenk H.P."/>
            <person name="Chain P."/>
        </authorList>
    </citation>
    <scope>NUCLEOTIDE SEQUENCE [LARGE SCALE GENOMIC DNA]</scope>
    <source>
        <strain evidence="3">ATCC 700274 / DSM 11551 / JCM 10706 / KCTC 4070 / PR3</strain>
        <strain evidence="1">PR 3</strain>
    </source>
</reference>
<gene>
    <name evidence="1" type="ordered locus">Hbor_10820</name>
    <name evidence="2" type="ORF">C499_02908</name>
</gene>
<name>E4NQB0_HALBP</name>
<reference evidence="2 4" key="2">
    <citation type="journal article" date="2014" name="PLoS Genet.">
        <title>Phylogenetically driven sequencing of extremely halophilic archaea reveals strategies for static and dynamic osmo-response.</title>
        <authorList>
            <person name="Becker E.A."/>
            <person name="Seitzer P.M."/>
            <person name="Tritt A."/>
            <person name="Larsen D."/>
            <person name="Krusor M."/>
            <person name="Yao A.I."/>
            <person name="Wu D."/>
            <person name="Madern D."/>
            <person name="Eisen J.A."/>
            <person name="Darling A.E."/>
            <person name="Facciotti M.T."/>
        </authorList>
    </citation>
    <scope>NUCLEOTIDE SEQUENCE [LARGE SCALE GENOMIC DNA]</scope>
    <source>
        <strain evidence="2 4">DSM 11551</strain>
    </source>
</reference>
<protein>
    <submittedName>
        <fullName evidence="1">Uncharacterized protein</fullName>
    </submittedName>
</protein>
<accession>E4NQB0</accession>